<evidence type="ECO:0000256" key="5">
    <source>
        <dbReference type="ARBA" id="ARBA00022741"/>
    </source>
</evidence>
<comment type="caution">
    <text evidence="14">The sequence shown here is derived from an EMBL/GenBank/DDBJ whole genome shotgun (WGS) entry which is preliminary data.</text>
</comment>
<evidence type="ECO:0000256" key="4">
    <source>
        <dbReference type="ARBA" id="ARBA00022679"/>
    </source>
</evidence>
<dbReference type="InterPro" id="IPR001772">
    <property type="entry name" value="KA1_dom"/>
</dbReference>
<dbReference type="InterPro" id="IPR000719">
    <property type="entry name" value="Prot_kinase_dom"/>
</dbReference>
<evidence type="ECO:0000259" key="12">
    <source>
        <dbReference type="PROSITE" id="PS50030"/>
    </source>
</evidence>
<keyword evidence="5 10" id="KW-0547">Nucleotide-binding</keyword>
<evidence type="ECO:0000256" key="10">
    <source>
        <dbReference type="PROSITE-ProRule" id="PRU10141"/>
    </source>
</evidence>
<dbReference type="Pfam" id="PF00069">
    <property type="entry name" value="Pkinase"/>
    <property type="match status" value="1"/>
</dbReference>
<dbReference type="SUPFAM" id="SSF103243">
    <property type="entry name" value="KA1-like"/>
    <property type="match status" value="2"/>
</dbReference>
<dbReference type="GO" id="GO:0009507">
    <property type="term" value="C:chloroplast"/>
    <property type="evidence" value="ECO:0007669"/>
    <property type="project" value="UniProtKB-ARBA"/>
</dbReference>
<evidence type="ECO:0000313" key="14">
    <source>
        <dbReference type="EMBL" id="PWZ40900.1"/>
    </source>
</evidence>
<dbReference type="AlphaFoldDB" id="A0A3L6G5Y1"/>
<dbReference type="PROSITE" id="PS50011">
    <property type="entry name" value="PROTEIN_KINASE_DOM"/>
    <property type="match status" value="1"/>
</dbReference>
<evidence type="ECO:0000259" key="13">
    <source>
        <dbReference type="PROSITE" id="PS50032"/>
    </source>
</evidence>
<dbReference type="InterPro" id="IPR028375">
    <property type="entry name" value="KA1/Ssp2_C"/>
</dbReference>
<dbReference type="SUPFAM" id="SSF56112">
    <property type="entry name" value="Protein kinase-like (PK-like)"/>
    <property type="match status" value="1"/>
</dbReference>
<comment type="catalytic activity">
    <reaction evidence="8">
        <text>L-threonyl-[protein] + ATP = O-phospho-L-threonyl-[protein] + ADP + H(+)</text>
        <dbReference type="Rhea" id="RHEA:46608"/>
        <dbReference type="Rhea" id="RHEA-COMP:11060"/>
        <dbReference type="Rhea" id="RHEA-COMP:11605"/>
        <dbReference type="ChEBI" id="CHEBI:15378"/>
        <dbReference type="ChEBI" id="CHEBI:30013"/>
        <dbReference type="ChEBI" id="CHEBI:30616"/>
        <dbReference type="ChEBI" id="CHEBI:61977"/>
        <dbReference type="ChEBI" id="CHEBI:456216"/>
        <dbReference type="EC" id="2.7.11.1"/>
    </reaction>
</comment>
<dbReference type="InterPro" id="IPR008271">
    <property type="entry name" value="Ser/Thr_kinase_AS"/>
</dbReference>
<keyword evidence="7 10" id="KW-0067">ATP-binding</keyword>
<keyword evidence="3 14" id="KW-0723">Serine/threonine-protein kinase</keyword>
<dbReference type="PROSITE" id="PS50030">
    <property type="entry name" value="UBA"/>
    <property type="match status" value="1"/>
</dbReference>
<dbReference type="InterPro" id="IPR017441">
    <property type="entry name" value="Protein_kinase_ATP_BS"/>
</dbReference>
<dbReference type="GO" id="GO:0019900">
    <property type="term" value="F:kinase binding"/>
    <property type="evidence" value="ECO:0007669"/>
    <property type="project" value="UniProtKB-ARBA"/>
</dbReference>
<organism evidence="14">
    <name type="scientific">Zea mays</name>
    <name type="common">Maize</name>
    <dbReference type="NCBI Taxonomy" id="4577"/>
    <lineage>
        <taxon>Eukaryota</taxon>
        <taxon>Viridiplantae</taxon>
        <taxon>Streptophyta</taxon>
        <taxon>Embryophyta</taxon>
        <taxon>Tracheophyta</taxon>
        <taxon>Spermatophyta</taxon>
        <taxon>Magnoliopsida</taxon>
        <taxon>Liliopsida</taxon>
        <taxon>Poales</taxon>
        <taxon>Poaceae</taxon>
        <taxon>PACMAD clade</taxon>
        <taxon>Panicoideae</taxon>
        <taxon>Andropogonodae</taxon>
        <taxon>Andropogoneae</taxon>
        <taxon>Tripsacinae</taxon>
        <taxon>Zea</taxon>
    </lineage>
</organism>
<dbReference type="PROSITE" id="PS00108">
    <property type="entry name" value="PROTEIN_KINASE_ST"/>
    <property type="match status" value="1"/>
</dbReference>
<keyword evidence="4" id="KW-0808">Transferase</keyword>
<reference evidence="14" key="1">
    <citation type="journal article" date="2018" name="Nat. Genet.">
        <title>Extensive intraspecific gene order and gene structural variations between Mo17 and other maize genomes.</title>
        <authorList>
            <person name="Sun S."/>
            <person name="Zhou Y."/>
            <person name="Chen J."/>
            <person name="Shi J."/>
            <person name="Zhao H."/>
            <person name="Zhao H."/>
            <person name="Song W."/>
            <person name="Zhang M."/>
            <person name="Cui Y."/>
            <person name="Dong X."/>
            <person name="Liu H."/>
            <person name="Ma X."/>
            <person name="Jiao Y."/>
            <person name="Wang B."/>
            <person name="Wei X."/>
            <person name="Stein J.C."/>
            <person name="Glaubitz J.C."/>
            <person name="Lu F."/>
            <person name="Yu G."/>
            <person name="Liang C."/>
            <person name="Fengler K."/>
            <person name="Li B."/>
            <person name="Rafalski A."/>
            <person name="Schnable P.S."/>
            <person name="Ware D.H."/>
            <person name="Buckler E.S."/>
            <person name="Lai J."/>
        </authorList>
    </citation>
    <scope>NUCLEOTIDE SEQUENCE [LARGE SCALE GENOMIC DNA]</scope>
    <source>
        <tissue evidence="14">Seedling</tissue>
    </source>
</reference>
<dbReference type="PROSITE" id="PS00107">
    <property type="entry name" value="PROTEIN_KINASE_ATP"/>
    <property type="match status" value="1"/>
</dbReference>
<feature type="domain" description="UBA" evidence="12">
    <location>
        <begin position="291"/>
        <end position="331"/>
    </location>
</feature>
<evidence type="ECO:0000256" key="2">
    <source>
        <dbReference type="ARBA" id="ARBA00012513"/>
    </source>
</evidence>
<dbReference type="GO" id="GO:0009743">
    <property type="term" value="P:response to carbohydrate"/>
    <property type="evidence" value="ECO:0007669"/>
    <property type="project" value="UniProtKB-ARBA"/>
</dbReference>
<evidence type="ECO:0000256" key="3">
    <source>
        <dbReference type="ARBA" id="ARBA00022527"/>
    </source>
</evidence>
<dbReference type="PANTHER" id="PTHR24346">
    <property type="entry name" value="MAP/MICROTUBULE AFFINITY-REGULATING KINASE"/>
    <property type="match status" value="1"/>
</dbReference>
<comment type="similarity">
    <text evidence="1">Belongs to the protein kinase superfamily. CAMK Ser/Thr protein kinase family. SNF1 subfamily.</text>
</comment>
<dbReference type="SMART" id="SM00220">
    <property type="entry name" value="S_TKc"/>
    <property type="match status" value="1"/>
</dbReference>
<dbReference type="EMBL" id="NCVQ01000003">
    <property type="protein sequence ID" value="PWZ40900.1"/>
    <property type="molecule type" value="Genomic_DNA"/>
</dbReference>
<dbReference type="GO" id="GO:0005634">
    <property type="term" value="C:nucleus"/>
    <property type="evidence" value="ECO:0007669"/>
    <property type="project" value="UniProtKB-ARBA"/>
</dbReference>
<keyword evidence="6 14" id="KW-0418">Kinase</keyword>
<dbReference type="GO" id="GO:0004674">
    <property type="term" value="F:protein serine/threonine kinase activity"/>
    <property type="evidence" value="ECO:0007669"/>
    <property type="project" value="UniProtKB-KW"/>
</dbReference>
<sequence length="603" mass="68277">MRQRMEGAGKDGNPLRNYRIGKTLGIGSFGKVKIAEHISTGHKVAIKILNRRKIRGMEMEEKVKREIKILRLFMHPHIIRLYEVIDTPADIYVVMEYVKCGELFDYIVEKGRLQEEEARRFFQQIISGVEYCHRNMVVHRDLKPENLLLDSKCNVKIADFGLSNVMRDGHFLKTSCGSPNYAAPEVISGKLYAGPEVDVWSCGVILYALLCGTLPFDDENIPNLFKKIKGGIYTLPSHLSGAARDLIPRMLVVDPMKRITIREIREHDWFKILLPRYLTVPPPDSAQQVKKVDEETLREVLGMGYDKNLLVESIQKRLQNEATVAYYLLLDNRLRTTSGYLGAECQEAMDSSFSNIASYETPSSARGNRQQIFMESPVGLRPHLPAERKWALGLQSRAHPKEIMSEVLKALQELNVYWKKIGHYNMKCRWSPGFPAQIHNNHNFSAGSIETDSLSERLSLIKFEIQMSEVDIGIKFVDFMATVLRDKGGTTEAVRWGLVDTAIDGGPEDVVAVDVAEAERLAAKGWDGEAVAEIRNSKRVEEGAQLPLPSWSLTLSRCIADVLGPELYKTRDEKYLLDLQRVSGPQLLFLDLCAAFLTQLRVL</sequence>
<dbReference type="InterPro" id="IPR015940">
    <property type="entry name" value="UBA"/>
</dbReference>
<evidence type="ECO:0000256" key="1">
    <source>
        <dbReference type="ARBA" id="ARBA00006234"/>
    </source>
</evidence>
<dbReference type="CDD" id="cd14079">
    <property type="entry name" value="STKc_AMPK_alpha"/>
    <property type="match status" value="1"/>
</dbReference>
<comment type="catalytic activity">
    <reaction evidence="9">
        <text>L-seryl-[protein] + ATP = O-phospho-L-seryl-[protein] + ADP + H(+)</text>
        <dbReference type="Rhea" id="RHEA:17989"/>
        <dbReference type="Rhea" id="RHEA-COMP:9863"/>
        <dbReference type="Rhea" id="RHEA-COMP:11604"/>
        <dbReference type="ChEBI" id="CHEBI:15378"/>
        <dbReference type="ChEBI" id="CHEBI:29999"/>
        <dbReference type="ChEBI" id="CHEBI:30616"/>
        <dbReference type="ChEBI" id="CHEBI:83421"/>
        <dbReference type="ChEBI" id="CHEBI:456216"/>
        <dbReference type="EC" id="2.7.11.1"/>
    </reaction>
</comment>
<dbReference type="PANTHER" id="PTHR24346:SF82">
    <property type="entry name" value="KP78A-RELATED"/>
    <property type="match status" value="1"/>
</dbReference>
<dbReference type="GO" id="GO:0106310">
    <property type="term" value="F:protein serine kinase activity"/>
    <property type="evidence" value="ECO:0007669"/>
    <property type="project" value="RHEA"/>
</dbReference>
<evidence type="ECO:0000256" key="9">
    <source>
        <dbReference type="ARBA" id="ARBA00048679"/>
    </source>
</evidence>
<dbReference type="Gene3D" id="1.10.510.10">
    <property type="entry name" value="Transferase(Phosphotransferase) domain 1"/>
    <property type="match status" value="1"/>
</dbReference>
<accession>A0A3L6G5Y1</accession>
<proteinExistence type="inferred from homology"/>
<dbReference type="FunFam" id="3.30.310.80:FF:000006">
    <property type="entry name" value="Non-specific serine/threonine protein kinase"/>
    <property type="match status" value="1"/>
</dbReference>
<feature type="domain" description="Protein kinase" evidence="11">
    <location>
        <begin position="18"/>
        <end position="270"/>
    </location>
</feature>
<dbReference type="EC" id="2.7.11.1" evidence="2"/>
<feature type="domain" description="KA1" evidence="13">
    <location>
        <begin position="554"/>
        <end position="602"/>
    </location>
</feature>
<dbReference type="FunFam" id="1.10.510.10:FF:000204">
    <property type="entry name" value="Non-specific serine/threonine protein kinase"/>
    <property type="match status" value="1"/>
</dbReference>
<dbReference type="GO" id="GO:0005524">
    <property type="term" value="F:ATP binding"/>
    <property type="evidence" value="ECO:0007669"/>
    <property type="project" value="UniProtKB-UniRule"/>
</dbReference>
<evidence type="ECO:0000259" key="11">
    <source>
        <dbReference type="PROSITE" id="PS50011"/>
    </source>
</evidence>
<evidence type="ECO:0000256" key="8">
    <source>
        <dbReference type="ARBA" id="ARBA00047899"/>
    </source>
</evidence>
<dbReference type="Gene3D" id="3.30.310.80">
    <property type="entry name" value="Kinase associated domain 1, KA1"/>
    <property type="match status" value="2"/>
</dbReference>
<dbReference type="CDD" id="cd12122">
    <property type="entry name" value="AMPKA_C"/>
    <property type="match status" value="1"/>
</dbReference>
<dbReference type="FunFam" id="3.30.200.20:FF:000236">
    <property type="entry name" value="Non-specific serine/threonine protein kinase"/>
    <property type="match status" value="1"/>
</dbReference>
<feature type="binding site" evidence="10">
    <location>
        <position position="47"/>
    </location>
    <ligand>
        <name>ATP</name>
        <dbReference type="ChEBI" id="CHEBI:30616"/>
    </ligand>
</feature>
<gene>
    <name evidence="14" type="primary">OSK1_3</name>
    <name evidence="14" type="ORF">Zm00014a_023176</name>
</gene>
<name>A0A3L6G5Y1_MAIZE</name>
<dbReference type="CDD" id="cd14335">
    <property type="entry name" value="UBA_SnRK1_plant"/>
    <property type="match status" value="1"/>
</dbReference>
<dbReference type="ExpressionAtlas" id="A0A3L6G5Y1">
    <property type="expression patterns" value="baseline and differential"/>
</dbReference>
<evidence type="ECO:0000256" key="6">
    <source>
        <dbReference type="ARBA" id="ARBA00022777"/>
    </source>
</evidence>
<evidence type="ECO:0000256" key="7">
    <source>
        <dbReference type="ARBA" id="ARBA00022840"/>
    </source>
</evidence>
<protein>
    <recommendedName>
        <fullName evidence="2">non-specific serine/threonine protein kinase</fullName>
        <ecNumber evidence="2">2.7.11.1</ecNumber>
    </recommendedName>
</protein>
<dbReference type="Proteomes" id="UP000251960">
    <property type="component" value="Chromosome 2"/>
</dbReference>
<dbReference type="PROSITE" id="PS50032">
    <property type="entry name" value="KA1"/>
    <property type="match status" value="1"/>
</dbReference>
<dbReference type="Pfam" id="PF02149">
    <property type="entry name" value="KA1"/>
    <property type="match status" value="1"/>
</dbReference>
<dbReference type="InterPro" id="IPR011009">
    <property type="entry name" value="Kinase-like_dom_sf"/>
</dbReference>